<sequence>MEGIRQLPIPGFRQTSLKRSFKLGLLPLLTTCSREEIAKAFGRFTDAEQDALHRLLIQVIPSLHQNIEDEFESQCLETQDISPISHRVMIFNERTEVADAWRNLSIAKRNEIHYLTRLIKTAEEHKRVTRAHVEQLKKEMQDSGAADVIEKVYMLLTWCWLGPKSTFLNPLHREVKLIISLYLLVQLTKFIIVTTFDAVNGLCL</sequence>
<organism evidence="1 2">
    <name type="scientific">Rhododendron molle</name>
    <name type="common">Chinese azalea</name>
    <name type="synonym">Azalea mollis</name>
    <dbReference type="NCBI Taxonomy" id="49168"/>
    <lineage>
        <taxon>Eukaryota</taxon>
        <taxon>Viridiplantae</taxon>
        <taxon>Streptophyta</taxon>
        <taxon>Embryophyta</taxon>
        <taxon>Tracheophyta</taxon>
        <taxon>Spermatophyta</taxon>
        <taxon>Magnoliopsida</taxon>
        <taxon>eudicotyledons</taxon>
        <taxon>Gunneridae</taxon>
        <taxon>Pentapetalae</taxon>
        <taxon>asterids</taxon>
        <taxon>Ericales</taxon>
        <taxon>Ericaceae</taxon>
        <taxon>Ericoideae</taxon>
        <taxon>Rhodoreae</taxon>
        <taxon>Rhododendron</taxon>
    </lineage>
</organism>
<dbReference type="Proteomes" id="UP001062846">
    <property type="component" value="Chromosome 11"/>
</dbReference>
<gene>
    <name evidence="1" type="ORF">RHMOL_Rhmol11G0090000</name>
</gene>
<name>A0ACC0LR08_RHOML</name>
<evidence type="ECO:0000313" key="1">
    <source>
        <dbReference type="EMBL" id="KAI8530837.1"/>
    </source>
</evidence>
<dbReference type="EMBL" id="CM046398">
    <property type="protein sequence ID" value="KAI8530837.1"/>
    <property type="molecule type" value="Genomic_DNA"/>
</dbReference>
<proteinExistence type="predicted"/>
<evidence type="ECO:0000313" key="2">
    <source>
        <dbReference type="Proteomes" id="UP001062846"/>
    </source>
</evidence>
<keyword evidence="2" id="KW-1185">Reference proteome</keyword>
<reference evidence="1" key="1">
    <citation type="submission" date="2022-02" db="EMBL/GenBank/DDBJ databases">
        <title>Plant Genome Project.</title>
        <authorList>
            <person name="Zhang R.-G."/>
        </authorList>
    </citation>
    <scope>NUCLEOTIDE SEQUENCE</scope>
    <source>
        <strain evidence="1">AT1</strain>
    </source>
</reference>
<comment type="caution">
    <text evidence="1">The sequence shown here is derived from an EMBL/GenBank/DDBJ whole genome shotgun (WGS) entry which is preliminary data.</text>
</comment>
<protein>
    <submittedName>
        <fullName evidence="1">Uncharacterized protein</fullName>
    </submittedName>
</protein>
<accession>A0ACC0LR08</accession>